<dbReference type="GO" id="GO:0009873">
    <property type="term" value="P:ethylene-activated signaling pathway"/>
    <property type="evidence" value="ECO:0007669"/>
    <property type="project" value="InterPro"/>
</dbReference>
<evidence type="ECO:0000313" key="10">
    <source>
        <dbReference type="Proteomes" id="UP000188268"/>
    </source>
</evidence>
<dbReference type="PRINTS" id="PR00367">
    <property type="entry name" value="ETHRSPELEMNT"/>
</dbReference>
<comment type="subcellular location">
    <subcellularLocation>
        <location evidence="1">Nucleus</location>
    </subcellularLocation>
</comment>
<feature type="region of interest" description="Disordered" evidence="7">
    <location>
        <begin position="113"/>
        <end position="158"/>
    </location>
</feature>
<feature type="compositionally biased region" description="Low complexity" evidence="7">
    <location>
        <begin position="113"/>
        <end position="134"/>
    </location>
</feature>
<evidence type="ECO:0000256" key="7">
    <source>
        <dbReference type="SAM" id="MobiDB-lite"/>
    </source>
</evidence>
<dbReference type="OMA" id="VPTYEYT"/>
<comment type="caution">
    <text evidence="9">The sequence shown here is derived from an EMBL/GenBank/DDBJ whole genome shotgun (WGS) entry which is preliminary data.</text>
</comment>
<dbReference type="GO" id="GO:0005634">
    <property type="term" value="C:nucleus"/>
    <property type="evidence" value="ECO:0007669"/>
    <property type="project" value="UniProtKB-SubCell"/>
</dbReference>
<dbReference type="OrthoDB" id="1930739at2759"/>
<keyword evidence="2" id="KW-0805">Transcription regulation</keyword>
<feature type="compositionally biased region" description="Low complexity" evidence="7">
    <location>
        <begin position="38"/>
        <end position="55"/>
    </location>
</feature>
<dbReference type="GO" id="GO:0003700">
    <property type="term" value="F:DNA-binding transcription factor activity"/>
    <property type="evidence" value="ECO:0007669"/>
    <property type="project" value="InterPro"/>
</dbReference>
<feature type="compositionally biased region" description="Polar residues" evidence="7">
    <location>
        <begin position="413"/>
        <end position="429"/>
    </location>
</feature>
<keyword evidence="3" id="KW-0238">DNA-binding</keyword>
<feature type="domain" description="AP2/ERF" evidence="8">
    <location>
        <begin position="223"/>
        <end position="280"/>
    </location>
</feature>
<dbReference type="GO" id="GO:0003677">
    <property type="term" value="F:DNA binding"/>
    <property type="evidence" value="ECO:0007669"/>
    <property type="project" value="UniProtKB-KW"/>
</dbReference>
<evidence type="ECO:0000256" key="3">
    <source>
        <dbReference type="ARBA" id="ARBA00023125"/>
    </source>
</evidence>
<accession>A0A1R3IFN3</accession>
<feature type="region of interest" description="Disordered" evidence="7">
    <location>
        <begin position="413"/>
        <end position="449"/>
    </location>
</feature>
<dbReference type="InterPro" id="IPR036955">
    <property type="entry name" value="AP2/ERF_dom_sf"/>
</dbReference>
<dbReference type="PROSITE" id="PS51032">
    <property type="entry name" value="AP2_ERF"/>
    <property type="match status" value="1"/>
</dbReference>
<dbReference type="SMART" id="SM00380">
    <property type="entry name" value="AP2"/>
    <property type="match status" value="1"/>
</dbReference>
<keyword evidence="10" id="KW-1185">Reference proteome</keyword>
<dbReference type="AlphaFoldDB" id="A0A1R3IFN3"/>
<proteinExistence type="inferred from homology"/>
<evidence type="ECO:0000256" key="4">
    <source>
        <dbReference type="ARBA" id="ARBA00023163"/>
    </source>
</evidence>
<sequence length="449" mass="48424">MCLLSKVAHQRGSGHYIRFTPAGDGDEQHQHQQEEQESYSQEIQSQSQIPMMQQQRRNNQSDMFFGQQSQATELSAMVSALTNVVSSQRAVSATADWGGGYGGGAGLVTSSFGHSGSAASPSPSYNSSSASPSGSGSGSGLWIGQKRGREEEGSGSAQLIESVTRVQRSFPDFIPSTLADSSSGATTTVTEETTNIVAPPSTTTETSAAAAASYEETGERRRRYRGVRQRPWGKWAAEIRDPHKAARVWLGTFDTAEAAARAYDEAALRFRGNRAKLNFPENVRLVPQPMQNFPATQTSVSSSLTTHFPPSHSTPLPTYYQPQPVQSPTADMLRDYWHYSQLLQSSTDFHAPQATTTSLLEQMIQSSQLANIQQQPPLLSSSFSSLPSSFAASASSSSSASASFPLLFGEQQQQQMGIFRQPSNQNQASGPDFPAPPWSHPGHYPSSTG</sequence>
<dbReference type="InterPro" id="IPR001471">
    <property type="entry name" value="AP2/ERF_dom"/>
</dbReference>
<dbReference type="Pfam" id="PF00847">
    <property type="entry name" value="AP2"/>
    <property type="match status" value="1"/>
</dbReference>
<evidence type="ECO:0000256" key="5">
    <source>
        <dbReference type="ARBA" id="ARBA00023242"/>
    </source>
</evidence>
<dbReference type="InterPro" id="IPR016177">
    <property type="entry name" value="DNA-bd_dom_sf"/>
</dbReference>
<evidence type="ECO:0000256" key="6">
    <source>
        <dbReference type="ARBA" id="ARBA00024343"/>
    </source>
</evidence>
<reference evidence="9 10" key="1">
    <citation type="submission" date="2013-09" db="EMBL/GenBank/DDBJ databases">
        <title>Corchorus capsularis genome sequencing.</title>
        <authorList>
            <person name="Alam M."/>
            <person name="Haque M.S."/>
            <person name="Islam M.S."/>
            <person name="Emdad E.M."/>
            <person name="Islam M.M."/>
            <person name="Ahmed B."/>
            <person name="Halim A."/>
            <person name="Hossen Q.M.M."/>
            <person name="Hossain M.Z."/>
            <person name="Ahmed R."/>
            <person name="Khan M.M."/>
            <person name="Islam R."/>
            <person name="Rashid M.M."/>
            <person name="Khan S.A."/>
            <person name="Rahman M.S."/>
            <person name="Alam M."/>
        </authorList>
    </citation>
    <scope>NUCLEOTIDE SEQUENCE [LARGE SCALE GENOMIC DNA]</scope>
    <source>
        <strain evidence="10">cv. CVL-1</strain>
        <tissue evidence="9">Whole seedling</tissue>
    </source>
</reference>
<name>A0A1R3IFN3_COCAP</name>
<evidence type="ECO:0000256" key="2">
    <source>
        <dbReference type="ARBA" id="ARBA00023015"/>
    </source>
</evidence>
<dbReference type="Proteomes" id="UP000188268">
    <property type="component" value="Unassembled WGS sequence"/>
</dbReference>
<evidence type="ECO:0000259" key="8">
    <source>
        <dbReference type="PROSITE" id="PS51032"/>
    </source>
</evidence>
<evidence type="ECO:0000313" key="9">
    <source>
        <dbReference type="EMBL" id="OMO81384.1"/>
    </source>
</evidence>
<evidence type="ECO:0000256" key="1">
    <source>
        <dbReference type="ARBA" id="ARBA00004123"/>
    </source>
</evidence>
<feature type="region of interest" description="Disordered" evidence="7">
    <location>
        <begin position="301"/>
        <end position="325"/>
    </location>
</feature>
<protein>
    <recommendedName>
        <fullName evidence="8">AP2/ERF domain-containing protein</fullName>
    </recommendedName>
</protein>
<dbReference type="InterPro" id="IPR044808">
    <property type="entry name" value="ERF_plant"/>
</dbReference>
<keyword evidence="5" id="KW-0539">Nucleus</keyword>
<dbReference type="PANTHER" id="PTHR31190">
    <property type="entry name" value="DNA-BINDING DOMAIN"/>
    <property type="match status" value="1"/>
</dbReference>
<dbReference type="CDD" id="cd00018">
    <property type="entry name" value="AP2"/>
    <property type="match status" value="1"/>
</dbReference>
<dbReference type="Gramene" id="OMO81384">
    <property type="protein sequence ID" value="OMO81384"/>
    <property type="gene ID" value="CCACVL1_12439"/>
</dbReference>
<dbReference type="PANTHER" id="PTHR31190:SF421">
    <property type="entry name" value="ETHYLENE-RESPONSIVE TRANSCRIPTION FACTOR ERF110"/>
    <property type="match status" value="1"/>
</dbReference>
<dbReference type="STRING" id="210143.A0A1R3IFN3"/>
<feature type="region of interest" description="Disordered" evidence="7">
    <location>
        <begin position="14"/>
        <end position="57"/>
    </location>
</feature>
<keyword evidence="4" id="KW-0804">Transcription</keyword>
<comment type="similarity">
    <text evidence="6">Belongs to the AP2/ERF transcription factor family. ERF subfamily.</text>
</comment>
<dbReference type="FunFam" id="3.30.730.10:FF:000001">
    <property type="entry name" value="Ethylene-responsive transcription factor 2"/>
    <property type="match status" value="1"/>
</dbReference>
<gene>
    <name evidence="9" type="ORF">CCACVL1_12439</name>
</gene>
<dbReference type="SUPFAM" id="SSF54171">
    <property type="entry name" value="DNA-binding domain"/>
    <property type="match status" value="1"/>
</dbReference>
<dbReference type="EMBL" id="AWWV01010165">
    <property type="protein sequence ID" value="OMO81384.1"/>
    <property type="molecule type" value="Genomic_DNA"/>
</dbReference>
<organism evidence="9 10">
    <name type="scientific">Corchorus capsularis</name>
    <name type="common">Jute</name>
    <dbReference type="NCBI Taxonomy" id="210143"/>
    <lineage>
        <taxon>Eukaryota</taxon>
        <taxon>Viridiplantae</taxon>
        <taxon>Streptophyta</taxon>
        <taxon>Embryophyta</taxon>
        <taxon>Tracheophyta</taxon>
        <taxon>Spermatophyta</taxon>
        <taxon>Magnoliopsida</taxon>
        <taxon>eudicotyledons</taxon>
        <taxon>Gunneridae</taxon>
        <taxon>Pentapetalae</taxon>
        <taxon>rosids</taxon>
        <taxon>malvids</taxon>
        <taxon>Malvales</taxon>
        <taxon>Malvaceae</taxon>
        <taxon>Grewioideae</taxon>
        <taxon>Apeibeae</taxon>
        <taxon>Corchorus</taxon>
    </lineage>
</organism>
<dbReference type="Gene3D" id="3.30.730.10">
    <property type="entry name" value="AP2/ERF domain"/>
    <property type="match status" value="1"/>
</dbReference>